<dbReference type="GO" id="GO:0012505">
    <property type="term" value="C:endomembrane system"/>
    <property type="evidence" value="ECO:0007669"/>
    <property type="project" value="UniProtKB-SubCell"/>
</dbReference>
<proteinExistence type="predicted"/>
<dbReference type="OrthoDB" id="10021397at2759"/>
<dbReference type="GO" id="GO:0022857">
    <property type="term" value="F:transmembrane transporter activity"/>
    <property type="evidence" value="ECO:0007669"/>
    <property type="project" value="InterPro"/>
</dbReference>
<feature type="transmembrane region" description="Helical" evidence="7">
    <location>
        <begin position="162"/>
        <end position="181"/>
    </location>
</feature>
<evidence type="ECO:0000256" key="4">
    <source>
        <dbReference type="ARBA" id="ARBA00022989"/>
    </source>
</evidence>
<dbReference type="Gene3D" id="1.20.1250.20">
    <property type="entry name" value="MFS general substrate transporter like domains"/>
    <property type="match status" value="2"/>
</dbReference>
<feature type="transmembrane region" description="Helical" evidence="7">
    <location>
        <begin position="511"/>
        <end position="532"/>
    </location>
</feature>
<dbReference type="Proteomes" id="UP001150925">
    <property type="component" value="Unassembled WGS sequence"/>
</dbReference>
<feature type="transmembrane region" description="Helical" evidence="7">
    <location>
        <begin position="445"/>
        <end position="465"/>
    </location>
</feature>
<comment type="subcellular location">
    <subcellularLocation>
        <location evidence="1">Endomembrane system</location>
        <topology evidence="1">Multi-pass membrane protein</topology>
    </subcellularLocation>
</comment>
<dbReference type="SUPFAM" id="SSF103473">
    <property type="entry name" value="MFS general substrate transporter"/>
    <property type="match status" value="2"/>
</dbReference>
<keyword evidence="3 7" id="KW-0812">Transmembrane</keyword>
<reference evidence="9" key="1">
    <citation type="submission" date="2022-07" db="EMBL/GenBank/DDBJ databases">
        <title>Phylogenomic reconstructions and comparative analyses of Kickxellomycotina fungi.</title>
        <authorList>
            <person name="Reynolds N.K."/>
            <person name="Stajich J.E."/>
            <person name="Barry K."/>
            <person name="Grigoriev I.V."/>
            <person name="Crous P."/>
            <person name="Smith M.E."/>
        </authorList>
    </citation>
    <scope>NUCLEOTIDE SEQUENCE</scope>
    <source>
        <strain evidence="9">RSA 1196</strain>
    </source>
</reference>
<organism evidence="9 10">
    <name type="scientific">Dispira parvispora</name>
    <dbReference type="NCBI Taxonomy" id="1520584"/>
    <lineage>
        <taxon>Eukaryota</taxon>
        <taxon>Fungi</taxon>
        <taxon>Fungi incertae sedis</taxon>
        <taxon>Zoopagomycota</taxon>
        <taxon>Kickxellomycotina</taxon>
        <taxon>Dimargaritomycetes</taxon>
        <taxon>Dimargaritales</taxon>
        <taxon>Dimargaritaceae</taxon>
        <taxon>Dispira</taxon>
    </lineage>
</organism>
<evidence type="ECO:0000256" key="2">
    <source>
        <dbReference type="ARBA" id="ARBA00022448"/>
    </source>
</evidence>
<feature type="transmembrane region" description="Helical" evidence="7">
    <location>
        <begin position="131"/>
        <end position="150"/>
    </location>
</feature>
<accession>A0A9W8ARZ8</accession>
<dbReference type="Pfam" id="PF07690">
    <property type="entry name" value="MFS_1"/>
    <property type="match status" value="2"/>
</dbReference>
<dbReference type="InterPro" id="IPR036259">
    <property type="entry name" value="MFS_trans_sf"/>
</dbReference>
<sequence>MYNSISSNADRKSTDGLDKVKQDATHSSDNLPDSFHTCPCDVSNATKLDDTQLTTTVDNNFVEEATRVDELKIDNETQPTEKLDHSYYLTGKQRIWVTVGLIVTMFPAALDETIVATSMTLMASSFDSLTLAPWIATAYWMTITAFSPIFGKLADVFGLRWCILVCTSLFLVTSVLCAVAFDIIWLIVFRAISGIAAAGMLTLVLVAISKLTPPDKRSKYLGFINLNYCFTCILGPLLGGILSENLSWRWCFYINIPLCLLSLAIVYITLKGPGCTASPSGSLESATFLPDSPTTTAVAGPTTKEKLLALDYLGTGLVLAGIIALVLGIEWGGSEFAWQTPRVIILLVLGVAILLIFGWVELKVAADPIVDLRVMKVRNVSISCLTNFAMGWIINGTIYNIPLYIQLLDGAGATKAGLYLLPFLVSLNVIGLASAYFIERFGQVRLVNVLGLGLMTLGMGLYALFRHSDLGHPALVGIMIIGGAGVGFAIQNSFLPAQFQVAERDLSQATGLINFFRIIGSVFGISITGSIAKSILIAEADADHYPVSLRYLLESLNHIYQLDESLRQDFILTYIYAIGWGLFSMVGISALAFCAALGYQRCSTQKPTEK</sequence>
<dbReference type="InterPro" id="IPR020846">
    <property type="entry name" value="MFS_dom"/>
</dbReference>
<evidence type="ECO:0000313" key="9">
    <source>
        <dbReference type="EMBL" id="KAJ1959413.1"/>
    </source>
</evidence>
<keyword evidence="10" id="KW-1185">Reference proteome</keyword>
<dbReference type="EMBL" id="JANBPY010001594">
    <property type="protein sequence ID" value="KAJ1959413.1"/>
    <property type="molecule type" value="Genomic_DNA"/>
</dbReference>
<dbReference type="PROSITE" id="PS50850">
    <property type="entry name" value="MFS"/>
    <property type="match status" value="1"/>
</dbReference>
<protein>
    <recommendedName>
        <fullName evidence="8">Major facilitator superfamily (MFS) profile domain-containing protein</fullName>
    </recommendedName>
</protein>
<dbReference type="CDD" id="cd17502">
    <property type="entry name" value="MFS_Azr1_MDR_like"/>
    <property type="match status" value="1"/>
</dbReference>
<evidence type="ECO:0000256" key="6">
    <source>
        <dbReference type="SAM" id="MobiDB-lite"/>
    </source>
</evidence>
<feature type="compositionally biased region" description="Basic and acidic residues" evidence="6">
    <location>
        <begin position="9"/>
        <end position="26"/>
    </location>
</feature>
<keyword evidence="2" id="KW-0813">Transport</keyword>
<feature type="transmembrane region" description="Helical" evidence="7">
    <location>
        <begin position="95"/>
        <end position="119"/>
    </location>
</feature>
<dbReference type="PANTHER" id="PTHR23501:SF191">
    <property type="entry name" value="VACUOLAR BASIC AMINO ACID TRANSPORTER 4"/>
    <property type="match status" value="1"/>
</dbReference>
<comment type="caution">
    <text evidence="9">The sequence shown here is derived from an EMBL/GenBank/DDBJ whole genome shotgun (WGS) entry which is preliminary data.</text>
</comment>
<feature type="domain" description="Major facilitator superfamily (MFS) profile" evidence="8">
    <location>
        <begin position="97"/>
        <end position="605"/>
    </location>
</feature>
<evidence type="ECO:0000256" key="5">
    <source>
        <dbReference type="ARBA" id="ARBA00023136"/>
    </source>
</evidence>
<feature type="region of interest" description="Disordered" evidence="6">
    <location>
        <begin position="1"/>
        <end position="29"/>
    </location>
</feature>
<dbReference type="PANTHER" id="PTHR23501">
    <property type="entry name" value="MAJOR FACILITATOR SUPERFAMILY"/>
    <property type="match status" value="1"/>
</dbReference>
<evidence type="ECO:0000256" key="3">
    <source>
        <dbReference type="ARBA" id="ARBA00022692"/>
    </source>
</evidence>
<evidence type="ECO:0000256" key="7">
    <source>
        <dbReference type="SAM" id="Phobius"/>
    </source>
</evidence>
<feature type="transmembrane region" description="Helical" evidence="7">
    <location>
        <begin position="220"/>
        <end position="241"/>
    </location>
</feature>
<feature type="transmembrane region" description="Helical" evidence="7">
    <location>
        <begin position="312"/>
        <end position="331"/>
    </location>
</feature>
<dbReference type="InterPro" id="IPR011701">
    <property type="entry name" value="MFS"/>
</dbReference>
<dbReference type="GO" id="GO:0005886">
    <property type="term" value="C:plasma membrane"/>
    <property type="evidence" value="ECO:0007669"/>
    <property type="project" value="TreeGrafter"/>
</dbReference>
<feature type="transmembrane region" description="Helical" evidence="7">
    <location>
        <begin position="382"/>
        <end position="405"/>
    </location>
</feature>
<feature type="transmembrane region" description="Helical" evidence="7">
    <location>
        <begin position="187"/>
        <end position="208"/>
    </location>
</feature>
<feature type="transmembrane region" description="Helical" evidence="7">
    <location>
        <begin position="471"/>
        <end position="490"/>
    </location>
</feature>
<gene>
    <name evidence="9" type="ORF">IWQ62_004622</name>
</gene>
<keyword evidence="5 7" id="KW-0472">Membrane</keyword>
<evidence type="ECO:0000313" key="10">
    <source>
        <dbReference type="Proteomes" id="UP001150925"/>
    </source>
</evidence>
<evidence type="ECO:0000259" key="8">
    <source>
        <dbReference type="PROSITE" id="PS50850"/>
    </source>
</evidence>
<evidence type="ECO:0000256" key="1">
    <source>
        <dbReference type="ARBA" id="ARBA00004127"/>
    </source>
</evidence>
<feature type="transmembrane region" description="Helical" evidence="7">
    <location>
        <begin position="247"/>
        <end position="270"/>
    </location>
</feature>
<name>A0A9W8ARZ8_9FUNG</name>
<feature type="transmembrane region" description="Helical" evidence="7">
    <location>
        <begin position="574"/>
        <end position="599"/>
    </location>
</feature>
<keyword evidence="4 7" id="KW-1133">Transmembrane helix</keyword>
<feature type="transmembrane region" description="Helical" evidence="7">
    <location>
        <begin position="343"/>
        <end position="362"/>
    </location>
</feature>
<dbReference type="AlphaFoldDB" id="A0A9W8ARZ8"/>
<feature type="transmembrane region" description="Helical" evidence="7">
    <location>
        <begin position="417"/>
        <end position="438"/>
    </location>
</feature>